<dbReference type="GO" id="GO:0006606">
    <property type="term" value="P:protein import into nucleus"/>
    <property type="evidence" value="ECO:0007669"/>
    <property type="project" value="InterPro"/>
</dbReference>
<evidence type="ECO:0000256" key="8">
    <source>
        <dbReference type="PROSITE-ProRule" id="PRU00103"/>
    </source>
</evidence>
<dbReference type="Proteomes" id="UP000054560">
    <property type="component" value="Unassembled WGS sequence"/>
</dbReference>
<dbReference type="PROSITE" id="PS50166">
    <property type="entry name" value="IMPORTIN_B_NT"/>
    <property type="match status" value="1"/>
</dbReference>
<dbReference type="STRING" id="667725.A0A0L0FNR1"/>
<accession>A0A0L0FNR1</accession>
<evidence type="ECO:0000256" key="1">
    <source>
        <dbReference type="ARBA" id="ARBA00004123"/>
    </source>
</evidence>
<keyword evidence="5" id="KW-0677">Repeat</keyword>
<evidence type="ECO:0000259" key="9">
    <source>
        <dbReference type="PROSITE" id="PS50166"/>
    </source>
</evidence>
<dbReference type="Pfam" id="PF25780">
    <property type="entry name" value="TPR_IPO5"/>
    <property type="match status" value="1"/>
</dbReference>
<dbReference type="GO" id="GO:0005737">
    <property type="term" value="C:cytoplasm"/>
    <property type="evidence" value="ECO:0007669"/>
    <property type="project" value="UniProtKB-SubCell"/>
</dbReference>
<dbReference type="InterPro" id="IPR040122">
    <property type="entry name" value="Importin_beta"/>
</dbReference>
<keyword evidence="4" id="KW-0963">Cytoplasm</keyword>
<dbReference type="SUPFAM" id="SSF48371">
    <property type="entry name" value="ARM repeat"/>
    <property type="match status" value="2"/>
</dbReference>
<dbReference type="EMBL" id="KQ242483">
    <property type="protein sequence ID" value="KNC78470.1"/>
    <property type="molecule type" value="Genomic_DNA"/>
</dbReference>
<dbReference type="Pfam" id="PF13513">
    <property type="entry name" value="HEAT_EZ"/>
    <property type="match status" value="1"/>
</dbReference>
<dbReference type="eggNOG" id="KOG2171">
    <property type="taxonomic scope" value="Eukaryota"/>
</dbReference>
<dbReference type="GO" id="GO:0031267">
    <property type="term" value="F:small GTPase binding"/>
    <property type="evidence" value="ECO:0007669"/>
    <property type="project" value="InterPro"/>
</dbReference>
<dbReference type="InterPro" id="IPR021133">
    <property type="entry name" value="HEAT_type_2"/>
</dbReference>
<dbReference type="SMART" id="SM01349">
    <property type="entry name" value="TOG"/>
    <property type="match status" value="1"/>
</dbReference>
<evidence type="ECO:0000313" key="10">
    <source>
        <dbReference type="EMBL" id="KNC78470.1"/>
    </source>
</evidence>
<evidence type="ECO:0000256" key="5">
    <source>
        <dbReference type="ARBA" id="ARBA00022737"/>
    </source>
</evidence>
<name>A0A0L0FNR1_9EUKA</name>
<dbReference type="PROSITE" id="PS50077">
    <property type="entry name" value="HEAT_REPEAT"/>
    <property type="match status" value="1"/>
</dbReference>
<dbReference type="PANTHER" id="PTHR10527">
    <property type="entry name" value="IMPORTIN BETA"/>
    <property type="match status" value="1"/>
</dbReference>
<keyword evidence="11" id="KW-1185">Reference proteome</keyword>
<evidence type="ECO:0000256" key="4">
    <source>
        <dbReference type="ARBA" id="ARBA00022490"/>
    </source>
</evidence>
<dbReference type="InterPro" id="IPR057672">
    <property type="entry name" value="TPR_IPO4/5"/>
</dbReference>
<organism evidence="10 11">
    <name type="scientific">Sphaeroforma arctica JP610</name>
    <dbReference type="NCBI Taxonomy" id="667725"/>
    <lineage>
        <taxon>Eukaryota</taxon>
        <taxon>Ichthyosporea</taxon>
        <taxon>Ichthyophonida</taxon>
        <taxon>Sphaeroforma</taxon>
    </lineage>
</organism>
<sequence>MTSDQDTIVLESLLVQLLTPDNDVINSATVEIKKILKQSAGLQALVTVVCNSSNEGARQMGATLLKQRIATSWTKLAPELKNAIKETLLHLVLNDNSRAVRQGVARAICMIAKHEVPTGQWPNFMDWLSQCTNSTVLAHKEIGMLVLSSLCETMGEQLKPFYPSMFGLFQTAVVERESAEIPYHAMNTISTLLPYFETPEFEQLHALLPTMVETCKFLLHKDETQGLKAMEFFDELMDSEFPLSGENAALLMGFFLEVASNQNAEHSARQSAISQIVSLSNSDKKTVIIKNGLVPHIVNAVFMIMAEPEQEDLEEDEAAISDLAAQIIDNFALNMPPSAVVDPSLEIIGTAMANPNPRYRRAAIIGLAVLAEGCSEYLKNMLTGILPALYKGLEDPDVSVREASCLALAQFSQFCQPDIGDHCGEVMPRLFASLESPSEDLREKSVHALESFCEFLGDKIVPYLDTMMAKMHHMLVNGSRGVQEVTVLAIAAAAVSAGSAFEPYLNEVYGVLKQLMSLNTEETANLRAYATECLGHIMKNLGRKYFENDLPDLVRVATEGLTLEDPVIAQCTYGFFGALSVTFKKDFAPYLPSLLPILVGQIKEAEQSVIYKRGGDEGEIDLGDSDDEDEDENEIQTVMIDPSVMEAASSAIDTLGYFAVEISHDFIPYIEACLPMLLSLLEFKFNNDIRKAVVSTLCDFIRCSHTVFDDSKEWQAGIPVVNPLSQQTMHLIAEIIPKLTKTMQKDYDRMVVLAIGTCLEPNVPIIGPAMIEGNLADWCNTIAMLINRQVVCQEDDGDNDDEDAEHTMAEYDSMLVDVGCDLLSATAQVMGPSFNGPYFETFAKILRKFYKPNSNEQDRNLCMGTLSDLVKAMGPSITPYADEMYSMFSKAIADPDEGVKVSAIYTVGLLAQHVPSLVTTHANEMLTSVYPFFTNPDSSAAVVDNSCAMIARLITAAKSQGDPNAVLPLAKIVPVVVGALPLKDDMQENDVVAAMLLGLFETHSDVVFPLLGQLIGVFSHLLSMGKEQSLLTDSTIVAMTTLFKGLSSAHPNELQQCLATLSESQRTSVLTLIQSQ</sequence>
<evidence type="ECO:0000256" key="2">
    <source>
        <dbReference type="ARBA" id="ARBA00004496"/>
    </source>
</evidence>
<evidence type="ECO:0000256" key="6">
    <source>
        <dbReference type="ARBA" id="ARBA00022927"/>
    </source>
</evidence>
<keyword evidence="3" id="KW-0813">Transport</keyword>
<dbReference type="RefSeq" id="XP_014152372.1">
    <property type="nucleotide sequence ID" value="XM_014296897.1"/>
</dbReference>
<dbReference type="AlphaFoldDB" id="A0A0L0FNR1"/>
<gene>
    <name evidence="10" type="ORF">SARC_09096</name>
</gene>
<feature type="domain" description="Importin N-terminal" evidence="9">
    <location>
        <begin position="28"/>
        <end position="94"/>
    </location>
</feature>
<dbReference type="InterPro" id="IPR011989">
    <property type="entry name" value="ARM-like"/>
</dbReference>
<dbReference type="InterPro" id="IPR001494">
    <property type="entry name" value="Importin-beta_N"/>
</dbReference>
<dbReference type="OrthoDB" id="7862313at2759"/>
<dbReference type="Gene3D" id="1.25.10.10">
    <property type="entry name" value="Leucine-rich Repeat Variant"/>
    <property type="match status" value="1"/>
</dbReference>
<protein>
    <recommendedName>
        <fullName evidence="9">Importin N-terminal domain-containing protein</fullName>
    </recommendedName>
</protein>
<dbReference type="SMART" id="SM00913">
    <property type="entry name" value="IBN_N"/>
    <property type="match status" value="1"/>
</dbReference>
<dbReference type="InterPro" id="IPR016024">
    <property type="entry name" value="ARM-type_fold"/>
</dbReference>
<dbReference type="Pfam" id="PF03810">
    <property type="entry name" value="IBN_N"/>
    <property type="match status" value="1"/>
</dbReference>
<reference evidence="10 11" key="1">
    <citation type="submission" date="2011-02" db="EMBL/GenBank/DDBJ databases">
        <title>The Genome Sequence of Sphaeroforma arctica JP610.</title>
        <authorList>
            <consortium name="The Broad Institute Genome Sequencing Platform"/>
            <person name="Russ C."/>
            <person name="Cuomo C."/>
            <person name="Young S.K."/>
            <person name="Zeng Q."/>
            <person name="Gargeya S."/>
            <person name="Alvarado L."/>
            <person name="Berlin A."/>
            <person name="Chapman S.B."/>
            <person name="Chen Z."/>
            <person name="Freedman E."/>
            <person name="Gellesch M."/>
            <person name="Goldberg J."/>
            <person name="Griggs A."/>
            <person name="Gujja S."/>
            <person name="Heilman E."/>
            <person name="Heiman D."/>
            <person name="Howarth C."/>
            <person name="Mehta T."/>
            <person name="Neiman D."/>
            <person name="Pearson M."/>
            <person name="Roberts A."/>
            <person name="Saif S."/>
            <person name="Shea T."/>
            <person name="Shenoy N."/>
            <person name="Sisk P."/>
            <person name="Stolte C."/>
            <person name="Sykes S."/>
            <person name="White J."/>
            <person name="Yandava C."/>
            <person name="Burger G."/>
            <person name="Gray M.W."/>
            <person name="Holland P.W.H."/>
            <person name="King N."/>
            <person name="Lang F.B.F."/>
            <person name="Roger A.J."/>
            <person name="Ruiz-Trillo I."/>
            <person name="Haas B."/>
            <person name="Nusbaum C."/>
            <person name="Birren B."/>
        </authorList>
    </citation>
    <scope>NUCLEOTIDE SEQUENCE [LARGE SCALE GENOMIC DNA]</scope>
    <source>
        <strain evidence="10 11">JP610</strain>
    </source>
</reference>
<evidence type="ECO:0000256" key="3">
    <source>
        <dbReference type="ARBA" id="ARBA00022448"/>
    </source>
</evidence>
<keyword evidence="6" id="KW-0653">Protein transport</keyword>
<evidence type="ECO:0000256" key="7">
    <source>
        <dbReference type="ARBA" id="ARBA00023242"/>
    </source>
</evidence>
<keyword evidence="7" id="KW-0539">Nucleus</keyword>
<dbReference type="InterPro" id="IPR034085">
    <property type="entry name" value="TOG"/>
</dbReference>
<dbReference type="GeneID" id="25909600"/>
<feature type="repeat" description="HEAT" evidence="8">
    <location>
        <begin position="385"/>
        <end position="422"/>
    </location>
</feature>
<proteinExistence type="predicted"/>
<evidence type="ECO:0000313" key="11">
    <source>
        <dbReference type="Proteomes" id="UP000054560"/>
    </source>
</evidence>
<comment type="subcellular location">
    <subcellularLocation>
        <location evidence="2">Cytoplasm</location>
    </subcellularLocation>
    <subcellularLocation>
        <location evidence="1">Nucleus</location>
    </subcellularLocation>
</comment>